<dbReference type="RefSeq" id="WP_139987583.1">
    <property type="nucleotide sequence ID" value="NZ_VENP01000066.1"/>
</dbReference>
<gene>
    <name evidence="4" type="ORF">FH969_13275</name>
</gene>
<evidence type="ECO:0000259" key="3">
    <source>
        <dbReference type="PROSITE" id="PS50893"/>
    </source>
</evidence>
<evidence type="ECO:0000256" key="2">
    <source>
        <dbReference type="ARBA" id="ARBA00022840"/>
    </source>
</evidence>
<protein>
    <submittedName>
        <fullName evidence="4">ABC transporter ATP-binding protein</fullName>
    </submittedName>
</protein>
<keyword evidence="2 4" id="KW-0067">ATP-binding</keyword>
<evidence type="ECO:0000313" key="4">
    <source>
        <dbReference type="EMBL" id="TNU73087.1"/>
    </source>
</evidence>
<dbReference type="SUPFAM" id="SSF52540">
    <property type="entry name" value="P-loop containing nucleoside triphosphate hydrolases"/>
    <property type="match status" value="1"/>
</dbReference>
<name>A0A5C5BA81_9MICO</name>
<dbReference type="PANTHER" id="PTHR43038:SF3">
    <property type="entry name" value="ABC TRANSPORTER G FAMILY MEMBER 20 ISOFORM X1"/>
    <property type="match status" value="1"/>
</dbReference>
<keyword evidence="5" id="KW-1185">Reference proteome</keyword>
<dbReference type="AlphaFoldDB" id="A0A5C5BA81"/>
<feature type="domain" description="ABC transporter" evidence="3">
    <location>
        <begin position="29"/>
        <end position="246"/>
    </location>
</feature>
<dbReference type="CDD" id="cd03230">
    <property type="entry name" value="ABC_DR_subfamily_A"/>
    <property type="match status" value="1"/>
</dbReference>
<proteinExistence type="predicted"/>
<dbReference type="PROSITE" id="PS50893">
    <property type="entry name" value="ABC_TRANSPORTER_2"/>
    <property type="match status" value="1"/>
</dbReference>
<dbReference type="GO" id="GO:0016887">
    <property type="term" value="F:ATP hydrolysis activity"/>
    <property type="evidence" value="ECO:0007669"/>
    <property type="project" value="InterPro"/>
</dbReference>
<evidence type="ECO:0000256" key="1">
    <source>
        <dbReference type="ARBA" id="ARBA00022741"/>
    </source>
</evidence>
<accession>A0A5C5BA81</accession>
<organism evidence="4 5">
    <name type="scientific">Miniimonas arenae</name>
    <dbReference type="NCBI Taxonomy" id="676201"/>
    <lineage>
        <taxon>Bacteria</taxon>
        <taxon>Bacillati</taxon>
        <taxon>Actinomycetota</taxon>
        <taxon>Actinomycetes</taxon>
        <taxon>Micrococcales</taxon>
        <taxon>Beutenbergiaceae</taxon>
        <taxon>Miniimonas</taxon>
    </lineage>
</organism>
<dbReference type="InterPro" id="IPR003593">
    <property type="entry name" value="AAA+_ATPase"/>
</dbReference>
<reference evidence="4 5" key="1">
    <citation type="submission" date="2019-06" db="EMBL/GenBank/DDBJ databases">
        <title>Draft genome sequence of Miniimonas arenae KCTC 19750T isolated from sea sand.</title>
        <authorList>
            <person name="Park S.-J."/>
        </authorList>
    </citation>
    <scope>NUCLEOTIDE SEQUENCE [LARGE SCALE GENOMIC DNA]</scope>
    <source>
        <strain evidence="4 5">KCTC 19750</strain>
    </source>
</reference>
<dbReference type="Proteomes" id="UP000313849">
    <property type="component" value="Unassembled WGS sequence"/>
</dbReference>
<dbReference type="GO" id="GO:0005524">
    <property type="term" value="F:ATP binding"/>
    <property type="evidence" value="ECO:0007669"/>
    <property type="project" value="UniProtKB-KW"/>
</dbReference>
<dbReference type="Pfam" id="PF00005">
    <property type="entry name" value="ABC_tran"/>
    <property type="match status" value="1"/>
</dbReference>
<dbReference type="SMART" id="SM00382">
    <property type="entry name" value="AAA"/>
    <property type="match status" value="1"/>
</dbReference>
<sequence length="311" mass="33077">MTGRHGRDALTGRHGRDALRADTVRATALRADRVTRRFGAFTAVSGVSIEVGHGEVVGLLGANGAGKTTLMRMLLGLLPPTEGGVTMLGGPPNRERRRRVGYLPQNLGLYRDLTLAENLEFISGTYGAPVPVLPGDLAGYATTLVGAMPLGAQRQAAFLAELSHRPELLLLDEPTSGVDALARARLWDTIREQSDASVGVLVTTHYMQEAQQCDRLLLMSHGELVAQGSEADIIGDTRALSVRTDDWAATFAALNAARVPVILDSRAVRVADTDSETVRAVLDAAGLTAEIERVPATIEERMLVLARASAG</sequence>
<dbReference type="EMBL" id="VENP01000066">
    <property type="protein sequence ID" value="TNU73087.1"/>
    <property type="molecule type" value="Genomic_DNA"/>
</dbReference>
<keyword evidence="1" id="KW-0547">Nucleotide-binding</keyword>
<evidence type="ECO:0000313" key="5">
    <source>
        <dbReference type="Proteomes" id="UP000313849"/>
    </source>
</evidence>
<dbReference type="OrthoDB" id="9804819at2"/>
<dbReference type="InterPro" id="IPR003439">
    <property type="entry name" value="ABC_transporter-like_ATP-bd"/>
</dbReference>
<dbReference type="InterPro" id="IPR027417">
    <property type="entry name" value="P-loop_NTPase"/>
</dbReference>
<dbReference type="Gene3D" id="3.40.50.300">
    <property type="entry name" value="P-loop containing nucleotide triphosphate hydrolases"/>
    <property type="match status" value="1"/>
</dbReference>
<comment type="caution">
    <text evidence="4">The sequence shown here is derived from an EMBL/GenBank/DDBJ whole genome shotgun (WGS) entry which is preliminary data.</text>
</comment>
<dbReference type="PANTHER" id="PTHR43038">
    <property type="entry name" value="ATP-BINDING CASSETTE, SUB-FAMILY H, MEMBER 1"/>
    <property type="match status" value="1"/>
</dbReference>